<feature type="signal peptide" evidence="2">
    <location>
        <begin position="1"/>
        <end position="25"/>
    </location>
</feature>
<dbReference type="Gene3D" id="3.40.190.10">
    <property type="entry name" value="Periplasmic binding protein-like II"/>
    <property type="match status" value="1"/>
</dbReference>
<dbReference type="Proteomes" id="UP000545507">
    <property type="component" value="Unassembled WGS sequence"/>
</dbReference>
<dbReference type="InterPro" id="IPR042100">
    <property type="entry name" value="Bug_dom1"/>
</dbReference>
<dbReference type="PIRSF" id="PIRSF017082">
    <property type="entry name" value="YflP"/>
    <property type="match status" value="1"/>
</dbReference>
<comment type="similarity">
    <text evidence="1">Belongs to the UPF0065 (bug) family.</text>
</comment>
<dbReference type="PANTHER" id="PTHR42928">
    <property type="entry name" value="TRICARBOXYLATE-BINDING PROTEIN"/>
    <property type="match status" value="1"/>
</dbReference>
<evidence type="ECO:0000256" key="1">
    <source>
        <dbReference type="ARBA" id="ARBA00006987"/>
    </source>
</evidence>
<sequence length="324" mass="34370">MRLIHSLIAAAMFASMALHTHNAFSQEKFPSKAMRLIVPFAAGGGNDAVARLLAENMSKRLGQPIVVENRTGAGGNIGTDFVAKAPADGYTLVHVANTVVVNPFLYKTLPFDVQSDLAPVGLIATAPLWVLANPTSNINSLAALAAQIKGGSKQLSYATPGTGTPHHFAMELFTSRLGGQLMHVPYKGAGPALTDVLGGHVPLLVSTPQSVNDMVKSGRLNLLATMEAKRSEVQREVPSAAELLSGFEVSIWHGLMAPSKTPPQVMSFLSDVLAQSLADPQLQKKLQAIGFSAQFESASVMKSRIETDLKTWKQVAKNAGIVPE</sequence>
<feature type="chain" id="PRO_5030949314" evidence="2">
    <location>
        <begin position="26"/>
        <end position="324"/>
    </location>
</feature>
<dbReference type="PANTHER" id="PTHR42928:SF5">
    <property type="entry name" value="BLR1237 PROTEIN"/>
    <property type="match status" value="1"/>
</dbReference>
<dbReference type="SUPFAM" id="SSF53850">
    <property type="entry name" value="Periplasmic binding protein-like II"/>
    <property type="match status" value="1"/>
</dbReference>
<dbReference type="Gene3D" id="3.40.190.150">
    <property type="entry name" value="Bordetella uptake gene, domain 1"/>
    <property type="match status" value="1"/>
</dbReference>
<dbReference type="InterPro" id="IPR005064">
    <property type="entry name" value="BUG"/>
</dbReference>
<evidence type="ECO:0000256" key="2">
    <source>
        <dbReference type="SAM" id="SignalP"/>
    </source>
</evidence>
<reference evidence="3 4" key="1">
    <citation type="submission" date="2019-09" db="EMBL/GenBank/DDBJ databases">
        <title>Hydrogenophaga aromatica sp. nov., isolated from a para-xylene-degrading enrichment culture.</title>
        <authorList>
            <person name="Tancsics A."/>
            <person name="Banerjee S."/>
        </authorList>
    </citation>
    <scope>NUCLEOTIDE SEQUENCE [LARGE SCALE GENOMIC DNA]</scope>
    <source>
        <strain evidence="3 4">D2P1</strain>
    </source>
</reference>
<keyword evidence="2" id="KW-0732">Signal</keyword>
<name>A0A7Y8GYX1_9BURK</name>
<protein>
    <submittedName>
        <fullName evidence="3">Tripartite tricarboxylate transporter substrate binding protein</fullName>
    </submittedName>
</protein>
<comment type="caution">
    <text evidence="3">The sequence shown here is derived from an EMBL/GenBank/DDBJ whole genome shotgun (WGS) entry which is preliminary data.</text>
</comment>
<dbReference type="CDD" id="cd13578">
    <property type="entry name" value="PBP2_Bug27"/>
    <property type="match status" value="1"/>
</dbReference>
<dbReference type="EMBL" id="VYGV01000016">
    <property type="protein sequence ID" value="NWF47425.1"/>
    <property type="molecule type" value="Genomic_DNA"/>
</dbReference>
<accession>A0A7Y8GYX1</accession>
<organism evidence="3 4">
    <name type="scientific">Hydrogenophaga aromaticivorans</name>
    <dbReference type="NCBI Taxonomy" id="2610898"/>
    <lineage>
        <taxon>Bacteria</taxon>
        <taxon>Pseudomonadati</taxon>
        <taxon>Pseudomonadota</taxon>
        <taxon>Betaproteobacteria</taxon>
        <taxon>Burkholderiales</taxon>
        <taxon>Comamonadaceae</taxon>
        <taxon>Hydrogenophaga</taxon>
    </lineage>
</organism>
<dbReference type="AlphaFoldDB" id="A0A7Y8GYX1"/>
<keyword evidence="4" id="KW-1185">Reference proteome</keyword>
<proteinExistence type="inferred from homology"/>
<evidence type="ECO:0000313" key="4">
    <source>
        <dbReference type="Proteomes" id="UP000545507"/>
    </source>
</evidence>
<gene>
    <name evidence="3" type="ORF">F3K02_19545</name>
</gene>
<evidence type="ECO:0000313" key="3">
    <source>
        <dbReference type="EMBL" id="NWF47425.1"/>
    </source>
</evidence>
<dbReference type="RefSeq" id="WP_177137298.1">
    <property type="nucleotide sequence ID" value="NZ_JAGPWB010000013.1"/>
</dbReference>
<dbReference type="Pfam" id="PF03401">
    <property type="entry name" value="TctC"/>
    <property type="match status" value="1"/>
</dbReference>